<evidence type="ECO:0000259" key="9">
    <source>
        <dbReference type="Pfam" id="PF12019"/>
    </source>
</evidence>
<keyword evidence="2" id="KW-1003">Cell membrane</keyword>
<dbReference type="AlphaFoldDB" id="A0A0F9I5U2"/>
<keyword evidence="3" id="KW-0488">Methylation</keyword>
<keyword evidence="4" id="KW-0997">Cell inner membrane</keyword>
<keyword evidence="7 8" id="KW-0472">Membrane</keyword>
<evidence type="ECO:0000256" key="5">
    <source>
        <dbReference type="ARBA" id="ARBA00022692"/>
    </source>
</evidence>
<dbReference type="SUPFAM" id="SSF54523">
    <property type="entry name" value="Pili subunits"/>
    <property type="match status" value="1"/>
</dbReference>
<sequence length="191" mass="21055">TTIKRNTTNELSRMRKTTLSNPHSGTTLIEIMVVLSILAILANLALFHVQPFFAQTRLENYSHLIKRTLSLARNNAISLNSQITVCSLASSVCDNSRWHQGLTVFVDKDEVGVFGDNDTVILVTEAINESDMLTYPRDAVTYRPDGTPRGFDNGTFVYCAEYKSAELAGIAISVSTTGKTTLKDTDECQTN</sequence>
<evidence type="ECO:0000256" key="7">
    <source>
        <dbReference type="ARBA" id="ARBA00023136"/>
    </source>
</evidence>
<evidence type="ECO:0000256" key="1">
    <source>
        <dbReference type="ARBA" id="ARBA00004377"/>
    </source>
</evidence>
<dbReference type="GO" id="GO:0015628">
    <property type="term" value="P:protein secretion by the type II secretion system"/>
    <property type="evidence" value="ECO:0007669"/>
    <property type="project" value="InterPro"/>
</dbReference>
<evidence type="ECO:0000256" key="3">
    <source>
        <dbReference type="ARBA" id="ARBA00022481"/>
    </source>
</evidence>
<dbReference type="GO" id="GO:0005886">
    <property type="term" value="C:plasma membrane"/>
    <property type="evidence" value="ECO:0007669"/>
    <property type="project" value="UniProtKB-SubCell"/>
</dbReference>
<evidence type="ECO:0000256" key="8">
    <source>
        <dbReference type="SAM" id="Phobius"/>
    </source>
</evidence>
<dbReference type="InterPro" id="IPR045584">
    <property type="entry name" value="Pilin-like"/>
</dbReference>
<dbReference type="NCBIfam" id="TIGR02532">
    <property type="entry name" value="IV_pilin_GFxxxE"/>
    <property type="match status" value="1"/>
</dbReference>
<protein>
    <recommendedName>
        <fullName evidence="9">General secretion pathway GspH domain-containing protein</fullName>
    </recommendedName>
</protein>
<dbReference type="InterPro" id="IPR012902">
    <property type="entry name" value="N_methyl_site"/>
</dbReference>
<dbReference type="EMBL" id="LAZR01020355">
    <property type="protein sequence ID" value="KKL89195.1"/>
    <property type="molecule type" value="Genomic_DNA"/>
</dbReference>
<dbReference type="Pfam" id="PF07963">
    <property type="entry name" value="N_methyl"/>
    <property type="match status" value="1"/>
</dbReference>
<evidence type="ECO:0000256" key="6">
    <source>
        <dbReference type="ARBA" id="ARBA00022989"/>
    </source>
</evidence>
<evidence type="ECO:0000256" key="4">
    <source>
        <dbReference type="ARBA" id="ARBA00022519"/>
    </source>
</evidence>
<keyword evidence="6 8" id="KW-1133">Transmembrane helix</keyword>
<keyword evidence="5 8" id="KW-0812">Transmembrane</keyword>
<proteinExistence type="predicted"/>
<accession>A0A0F9I5U2</accession>
<organism evidence="10">
    <name type="scientific">marine sediment metagenome</name>
    <dbReference type="NCBI Taxonomy" id="412755"/>
    <lineage>
        <taxon>unclassified sequences</taxon>
        <taxon>metagenomes</taxon>
        <taxon>ecological metagenomes</taxon>
    </lineage>
</organism>
<dbReference type="Gene3D" id="3.55.40.10">
    <property type="entry name" value="minor pseudopilin epsh domain"/>
    <property type="match status" value="1"/>
</dbReference>
<comment type="caution">
    <text evidence="10">The sequence shown here is derived from an EMBL/GenBank/DDBJ whole genome shotgun (WGS) entry which is preliminary data.</text>
</comment>
<comment type="subcellular location">
    <subcellularLocation>
        <location evidence="1">Cell inner membrane</location>
        <topology evidence="1">Single-pass membrane protein</topology>
    </subcellularLocation>
</comment>
<feature type="non-terminal residue" evidence="10">
    <location>
        <position position="1"/>
    </location>
</feature>
<dbReference type="GO" id="GO:0015627">
    <property type="term" value="C:type II protein secretion system complex"/>
    <property type="evidence" value="ECO:0007669"/>
    <property type="project" value="InterPro"/>
</dbReference>
<evidence type="ECO:0000313" key="10">
    <source>
        <dbReference type="EMBL" id="KKL89195.1"/>
    </source>
</evidence>
<gene>
    <name evidence="10" type="ORF">LCGC14_1917150</name>
</gene>
<dbReference type="InterPro" id="IPR022346">
    <property type="entry name" value="T2SS_GspH"/>
</dbReference>
<evidence type="ECO:0000256" key="2">
    <source>
        <dbReference type="ARBA" id="ARBA00022475"/>
    </source>
</evidence>
<feature type="domain" description="General secretion pathway GspH" evidence="9">
    <location>
        <begin position="66"/>
        <end position="178"/>
    </location>
</feature>
<feature type="transmembrane region" description="Helical" evidence="8">
    <location>
        <begin position="28"/>
        <end position="47"/>
    </location>
</feature>
<dbReference type="Pfam" id="PF12019">
    <property type="entry name" value="GspH"/>
    <property type="match status" value="1"/>
</dbReference>
<name>A0A0F9I5U2_9ZZZZ</name>
<reference evidence="10" key="1">
    <citation type="journal article" date="2015" name="Nature">
        <title>Complex archaea that bridge the gap between prokaryotes and eukaryotes.</title>
        <authorList>
            <person name="Spang A."/>
            <person name="Saw J.H."/>
            <person name="Jorgensen S.L."/>
            <person name="Zaremba-Niedzwiedzka K."/>
            <person name="Martijn J."/>
            <person name="Lind A.E."/>
            <person name="van Eijk R."/>
            <person name="Schleper C."/>
            <person name="Guy L."/>
            <person name="Ettema T.J."/>
        </authorList>
    </citation>
    <scope>NUCLEOTIDE SEQUENCE</scope>
</reference>